<comment type="caution">
    <text evidence="16">The sequence shown here is derived from an EMBL/GenBank/DDBJ whole genome shotgun (WGS) entry which is preliminary data.</text>
</comment>
<dbReference type="GO" id="GO:0005524">
    <property type="term" value="F:ATP binding"/>
    <property type="evidence" value="ECO:0007669"/>
    <property type="project" value="UniProtKB-UniRule"/>
</dbReference>
<dbReference type="Proteomes" id="UP000824247">
    <property type="component" value="Unassembled WGS sequence"/>
</dbReference>
<dbReference type="EC" id="6.1.1.20" evidence="13"/>
<dbReference type="NCBIfam" id="TIGR00468">
    <property type="entry name" value="pheS"/>
    <property type="match status" value="1"/>
</dbReference>
<sequence length="335" mass="39116">MLTNQELLEILQDELENAKNEQQAFEIKNIFIKQYVNPMMKRISEVEDKKAYGLMINEFKKEIEIIFENKINSFNKEETTDSINSYLCDIELTNNTLKVGNYHLLNIVLNDIIDFFSNFNFTIVSGNEVVEDKFNFQNLNIPADHPARNSHDSFFINENLLLRTHCTTTTAEQIFNNTNDDIRLLSYGNVYRNDDDDATHSHQFTQIDFVWIRKDLSLSNLKWIVDSFLKYIFEYDVKTRYRLSFFPFTEPSFEVDISCFKCNSQGCHICKKTGWIEVLGAGMLNQNVLKSANIHNTKGLAGGIGVERIAMLKYSINDIRNLYNNNFFTNKQFKK</sequence>
<dbReference type="GO" id="GO:0005737">
    <property type="term" value="C:cytoplasm"/>
    <property type="evidence" value="ECO:0007669"/>
    <property type="project" value="UniProtKB-SubCell"/>
</dbReference>
<evidence type="ECO:0000259" key="15">
    <source>
        <dbReference type="PROSITE" id="PS50862"/>
    </source>
</evidence>
<dbReference type="HAMAP" id="MF_00281">
    <property type="entry name" value="Phe_tRNA_synth_alpha1"/>
    <property type="match status" value="1"/>
</dbReference>
<dbReference type="PANTHER" id="PTHR11538:SF41">
    <property type="entry name" value="PHENYLALANINE--TRNA LIGASE, MITOCHONDRIAL"/>
    <property type="match status" value="1"/>
</dbReference>
<keyword evidence="8 13" id="KW-0067">ATP-binding</keyword>
<evidence type="ECO:0000313" key="16">
    <source>
        <dbReference type="EMBL" id="MBU3830941.1"/>
    </source>
</evidence>
<evidence type="ECO:0000256" key="7">
    <source>
        <dbReference type="ARBA" id="ARBA00022741"/>
    </source>
</evidence>
<evidence type="ECO:0000256" key="6">
    <source>
        <dbReference type="ARBA" id="ARBA00022723"/>
    </source>
</evidence>
<comment type="subcellular location">
    <subcellularLocation>
        <location evidence="1 13">Cytoplasm</location>
    </subcellularLocation>
</comment>
<gene>
    <name evidence="13 16" type="primary">pheS</name>
    <name evidence="16" type="ORF">H9897_02190</name>
</gene>
<comment type="subunit">
    <text evidence="3 13">Tetramer of two alpha and two beta subunits.</text>
</comment>
<evidence type="ECO:0000256" key="12">
    <source>
        <dbReference type="ARBA" id="ARBA00049255"/>
    </source>
</evidence>
<evidence type="ECO:0000256" key="13">
    <source>
        <dbReference type="HAMAP-Rule" id="MF_00281"/>
    </source>
</evidence>
<dbReference type="GO" id="GO:0000049">
    <property type="term" value="F:tRNA binding"/>
    <property type="evidence" value="ECO:0007669"/>
    <property type="project" value="InterPro"/>
</dbReference>
<dbReference type="InterPro" id="IPR045864">
    <property type="entry name" value="aa-tRNA-synth_II/BPL/LPL"/>
</dbReference>
<dbReference type="PROSITE" id="PS50862">
    <property type="entry name" value="AA_TRNA_LIGASE_II"/>
    <property type="match status" value="1"/>
</dbReference>
<dbReference type="Gene3D" id="3.30.930.10">
    <property type="entry name" value="Bira Bifunctional Protein, Domain 2"/>
    <property type="match status" value="1"/>
</dbReference>
<dbReference type="Pfam" id="PF01409">
    <property type="entry name" value="tRNA-synt_2d"/>
    <property type="match status" value="1"/>
</dbReference>
<evidence type="ECO:0000256" key="9">
    <source>
        <dbReference type="ARBA" id="ARBA00022842"/>
    </source>
</evidence>
<reference evidence="16" key="2">
    <citation type="submission" date="2021-04" db="EMBL/GenBank/DDBJ databases">
        <authorList>
            <person name="Gilroy R."/>
        </authorList>
    </citation>
    <scope>NUCLEOTIDE SEQUENCE</scope>
    <source>
        <strain evidence="16">A5-1222</strain>
    </source>
</reference>
<keyword evidence="9 13" id="KW-0460">Magnesium</keyword>
<keyword evidence="11 13" id="KW-0030">Aminoacyl-tRNA synthetase</keyword>
<evidence type="ECO:0000256" key="14">
    <source>
        <dbReference type="SAM" id="Coils"/>
    </source>
</evidence>
<proteinExistence type="inferred from homology"/>
<organism evidence="16 17">
    <name type="scientific">Candidatus Ureaplasma intestinipullorum</name>
    <dbReference type="NCBI Taxonomy" id="2838770"/>
    <lineage>
        <taxon>Bacteria</taxon>
        <taxon>Bacillati</taxon>
        <taxon>Mycoplasmatota</taxon>
        <taxon>Mycoplasmoidales</taxon>
        <taxon>Mycoplasmoidaceae</taxon>
        <taxon>Ureaplasma</taxon>
    </lineage>
</organism>
<comment type="similarity">
    <text evidence="2 13">Belongs to the class-II aminoacyl-tRNA synthetase family. Phe-tRNA synthetase alpha subunit type 1 subfamily.</text>
</comment>
<evidence type="ECO:0000256" key="8">
    <source>
        <dbReference type="ARBA" id="ARBA00022840"/>
    </source>
</evidence>
<feature type="coiled-coil region" evidence="14">
    <location>
        <begin position="1"/>
        <end position="28"/>
    </location>
</feature>
<keyword evidence="6 13" id="KW-0479">Metal-binding</keyword>
<evidence type="ECO:0000256" key="4">
    <source>
        <dbReference type="ARBA" id="ARBA00022490"/>
    </source>
</evidence>
<evidence type="ECO:0000256" key="2">
    <source>
        <dbReference type="ARBA" id="ARBA00010207"/>
    </source>
</evidence>
<dbReference type="InterPro" id="IPR022911">
    <property type="entry name" value="Phe_tRNA_ligase_alpha1_bac"/>
</dbReference>
<feature type="binding site" evidence="13">
    <location>
        <position position="250"/>
    </location>
    <ligand>
        <name>Mg(2+)</name>
        <dbReference type="ChEBI" id="CHEBI:18420"/>
        <note>shared with beta subunit</note>
    </ligand>
</feature>
<dbReference type="InterPro" id="IPR002319">
    <property type="entry name" value="Phenylalanyl-tRNA_Synthase"/>
</dbReference>
<dbReference type="InterPro" id="IPR004529">
    <property type="entry name" value="Phe-tRNA-synth_IIc_asu"/>
</dbReference>
<keyword evidence="5 13" id="KW-0436">Ligase</keyword>
<dbReference type="InterPro" id="IPR006195">
    <property type="entry name" value="aa-tRNA-synth_II"/>
</dbReference>
<evidence type="ECO:0000256" key="11">
    <source>
        <dbReference type="ARBA" id="ARBA00023146"/>
    </source>
</evidence>
<dbReference type="SUPFAM" id="SSF55681">
    <property type="entry name" value="Class II aaRS and biotin synthetases"/>
    <property type="match status" value="1"/>
</dbReference>
<dbReference type="CDD" id="cd00496">
    <property type="entry name" value="PheRS_alpha_core"/>
    <property type="match status" value="1"/>
</dbReference>
<evidence type="ECO:0000256" key="10">
    <source>
        <dbReference type="ARBA" id="ARBA00022917"/>
    </source>
</evidence>
<protein>
    <recommendedName>
        <fullName evidence="13">Phenylalanine--tRNA ligase alpha subunit</fullName>
        <ecNumber evidence="13">6.1.1.20</ecNumber>
    </recommendedName>
    <alternativeName>
        <fullName evidence="13">Phenylalanyl-tRNA synthetase alpha subunit</fullName>
        <shortName evidence="13">PheRS</shortName>
    </alternativeName>
</protein>
<evidence type="ECO:0000313" key="17">
    <source>
        <dbReference type="Proteomes" id="UP000824247"/>
    </source>
</evidence>
<evidence type="ECO:0000256" key="3">
    <source>
        <dbReference type="ARBA" id="ARBA00011209"/>
    </source>
</evidence>
<keyword evidence="14" id="KW-0175">Coiled coil</keyword>
<comment type="cofactor">
    <cofactor evidence="13">
        <name>Mg(2+)</name>
        <dbReference type="ChEBI" id="CHEBI:18420"/>
    </cofactor>
    <text evidence="13">Binds 2 magnesium ions per tetramer.</text>
</comment>
<evidence type="ECO:0000256" key="1">
    <source>
        <dbReference type="ARBA" id="ARBA00004496"/>
    </source>
</evidence>
<evidence type="ECO:0000256" key="5">
    <source>
        <dbReference type="ARBA" id="ARBA00022598"/>
    </source>
</evidence>
<dbReference type="PANTHER" id="PTHR11538">
    <property type="entry name" value="PHENYLALANYL-TRNA SYNTHETASE"/>
    <property type="match status" value="1"/>
</dbReference>
<dbReference type="AlphaFoldDB" id="A0A9E2KWA8"/>
<keyword evidence="10 13" id="KW-0648">Protein biosynthesis</keyword>
<feature type="domain" description="Aminoacyl-transfer RNA synthetases class-II family profile" evidence="15">
    <location>
        <begin position="183"/>
        <end position="312"/>
    </location>
</feature>
<dbReference type="GO" id="GO:0000287">
    <property type="term" value="F:magnesium ion binding"/>
    <property type="evidence" value="ECO:0007669"/>
    <property type="project" value="UniProtKB-UniRule"/>
</dbReference>
<reference evidence="16" key="1">
    <citation type="journal article" date="2021" name="PeerJ">
        <title>Extensive microbial diversity within the chicken gut microbiome revealed by metagenomics and culture.</title>
        <authorList>
            <person name="Gilroy R."/>
            <person name="Ravi A."/>
            <person name="Getino M."/>
            <person name="Pursley I."/>
            <person name="Horton D.L."/>
            <person name="Alikhan N.F."/>
            <person name="Baker D."/>
            <person name="Gharbi K."/>
            <person name="Hall N."/>
            <person name="Watson M."/>
            <person name="Adriaenssens E.M."/>
            <person name="Foster-Nyarko E."/>
            <person name="Jarju S."/>
            <person name="Secka A."/>
            <person name="Antonio M."/>
            <person name="Oren A."/>
            <person name="Chaudhuri R.R."/>
            <person name="La Ragione R."/>
            <person name="Hildebrand F."/>
            <person name="Pallen M.J."/>
        </authorList>
    </citation>
    <scope>NUCLEOTIDE SEQUENCE</scope>
    <source>
        <strain evidence="16">A5-1222</strain>
    </source>
</reference>
<accession>A0A9E2KWA8</accession>
<name>A0A9E2KWA8_9BACT</name>
<dbReference type="GO" id="GO:0006432">
    <property type="term" value="P:phenylalanyl-tRNA aminoacylation"/>
    <property type="evidence" value="ECO:0007669"/>
    <property type="project" value="UniProtKB-UniRule"/>
</dbReference>
<comment type="catalytic activity">
    <reaction evidence="12 13">
        <text>tRNA(Phe) + L-phenylalanine + ATP = L-phenylalanyl-tRNA(Phe) + AMP + diphosphate + H(+)</text>
        <dbReference type="Rhea" id="RHEA:19413"/>
        <dbReference type="Rhea" id="RHEA-COMP:9668"/>
        <dbReference type="Rhea" id="RHEA-COMP:9699"/>
        <dbReference type="ChEBI" id="CHEBI:15378"/>
        <dbReference type="ChEBI" id="CHEBI:30616"/>
        <dbReference type="ChEBI" id="CHEBI:33019"/>
        <dbReference type="ChEBI" id="CHEBI:58095"/>
        <dbReference type="ChEBI" id="CHEBI:78442"/>
        <dbReference type="ChEBI" id="CHEBI:78531"/>
        <dbReference type="ChEBI" id="CHEBI:456215"/>
        <dbReference type="EC" id="6.1.1.20"/>
    </reaction>
</comment>
<dbReference type="GO" id="GO:0004826">
    <property type="term" value="F:phenylalanine-tRNA ligase activity"/>
    <property type="evidence" value="ECO:0007669"/>
    <property type="project" value="UniProtKB-UniRule"/>
</dbReference>
<keyword evidence="4 13" id="KW-0963">Cytoplasm</keyword>
<dbReference type="EMBL" id="JAHLFM010000031">
    <property type="protein sequence ID" value="MBU3830941.1"/>
    <property type="molecule type" value="Genomic_DNA"/>
</dbReference>
<keyword evidence="7 13" id="KW-0547">Nucleotide-binding</keyword>